<comment type="caution">
    <text evidence="2">The sequence shown here is derived from an EMBL/GenBank/DDBJ whole genome shotgun (WGS) entry which is preliminary data.</text>
</comment>
<dbReference type="PANTHER" id="PTHR39966:SF1">
    <property type="entry name" value="HEMERYTHRIN-LIKE DOMAIN-CONTAINING PROTEIN"/>
    <property type="match status" value="1"/>
</dbReference>
<dbReference type="CDD" id="cd12108">
    <property type="entry name" value="Hr-like"/>
    <property type="match status" value="1"/>
</dbReference>
<dbReference type="PANTHER" id="PTHR39966">
    <property type="entry name" value="BLL2471 PROTEIN-RELATED"/>
    <property type="match status" value="1"/>
</dbReference>
<protein>
    <submittedName>
        <fullName evidence="2">Hemerythrin</fullName>
    </submittedName>
</protein>
<dbReference type="Proteomes" id="UP000076959">
    <property type="component" value="Unassembled WGS sequence"/>
</dbReference>
<dbReference type="OrthoDB" id="7349010at2"/>
<organism evidence="2 3">
    <name type="scientific">Bradyrhizobium centrolobii</name>
    <dbReference type="NCBI Taxonomy" id="1505087"/>
    <lineage>
        <taxon>Bacteria</taxon>
        <taxon>Pseudomonadati</taxon>
        <taxon>Pseudomonadota</taxon>
        <taxon>Alphaproteobacteria</taxon>
        <taxon>Hyphomicrobiales</taxon>
        <taxon>Nitrobacteraceae</taxon>
        <taxon>Bradyrhizobium</taxon>
    </lineage>
</organism>
<dbReference type="AlphaFoldDB" id="A0A176Y8W2"/>
<keyword evidence="3" id="KW-1185">Reference proteome</keyword>
<evidence type="ECO:0000313" key="2">
    <source>
        <dbReference type="EMBL" id="OAE99911.1"/>
    </source>
</evidence>
<evidence type="ECO:0000313" key="3">
    <source>
        <dbReference type="Proteomes" id="UP000076959"/>
    </source>
</evidence>
<proteinExistence type="predicted"/>
<dbReference type="RefSeq" id="WP_063708170.1">
    <property type="nucleotide sequence ID" value="NZ_LUUB01000114.1"/>
</dbReference>
<evidence type="ECO:0000259" key="1">
    <source>
        <dbReference type="Pfam" id="PF01814"/>
    </source>
</evidence>
<reference evidence="2 3" key="1">
    <citation type="submission" date="2016-03" db="EMBL/GenBank/DDBJ databases">
        <title>Draft Genome Sequence of the Strain BR 10245 (Bradyrhizobium sp.) isolated from nodules of Centrolobium paraense.</title>
        <authorList>
            <person name="Simoes-Araujo J.L.Sr."/>
            <person name="Barauna A.C."/>
            <person name="Silva K."/>
            <person name="Zilli J.E."/>
        </authorList>
    </citation>
    <scope>NUCLEOTIDE SEQUENCE [LARGE SCALE GENOMIC DNA]</scope>
    <source>
        <strain evidence="2 3">BR 10245</strain>
    </source>
</reference>
<dbReference type="Pfam" id="PF01814">
    <property type="entry name" value="Hemerythrin"/>
    <property type="match status" value="1"/>
</dbReference>
<name>A0A176Y8W2_9BRAD</name>
<dbReference type="Gene3D" id="1.20.120.520">
    <property type="entry name" value="nmb1532 protein domain like"/>
    <property type="match status" value="1"/>
</dbReference>
<dbReference type="InterPro" id="IPR012312">
    <property type="entry name" value="Hemerythrin-like"/>
</dbReference>
<gene>
    <name evidence="2" type="ORF">AYJ54_31990</name>
</gene>
<dbReference type="GO" id="GO:0005886">
    <property type="term" value="C:plasma membrane"/>
    <property type="evidence" value="ECO:0007669"/>
    <property type="project" value="TreeGrafter"/>
</dbReference>
<dbReference type="EMBL" id="LUUB01000114">
    <property type="protein sequence ID" value="OAE99911.1"/>
    <property type="molecule type" value="Genomic_DNA"/>
</dbReference>
<feature type="domain" description="Hemerythrin-like" evidence="1">
    <location>
        <begin position="2"/>
        <end position="136"/>
    </location>
</feature>
<accession>A0A176Y8W2</accession>
<sequence>MIIERLSQEHRNIETLLAILERELEVFDRGDRPDYEVIRAVISYFEVYPEVYHHPQEDRVFAKLKARDPAAAAKVGDLAREHQKGAERLRRVAHAIDSVLADREVLRQNVDTIVRDFIEQERRHMMMEDRDFFPAALKALKPQDWTEIASAVTGRKDPLFSDVAEERFDALRAHILRLEQEAEAERK</sequence>